<keyword evidence="1" id="KW-0175">Coiled coil</keyword>
<feature type="compositionally biased region" description="Polar residues" evidence="2">
    <location>
        <begin position="1"/>
        <end position="13"/>
    </location>
</feature>
<evidence type="ECO:0000256" key="1">
    <source>
        <dbReference type="SAM" id="Coils"/>
    </source>
</evidence>
<feature type="region of interest" description="Disordered" evidence="2">
    <location>
        <begin position="1"/>
        <end position="24"/>
    </location>
</feature>
<organism evidence="3 4">
    <name type="scientific">Xylanimonas cellulosilytica (strain DSM 15894 / JCM 12276 / CECT 5975 / KCTC 9989 / LMG 20990 / NBRC 107835 / XIL07)</name>
    <dbReference type="NCBI Taxonomy" id="446471"/>
    <lineage>
        <taxon>Bacteria</taxon>
        <taxon>Bacillati</taxon>
        <taxon>Actinomycetota</taxon>
        <taxon>Actinomycetes</taxon>
        <taxon>Micrococcales</taxon>
        <taxon>Promicromonosporaceae</taxon>
        <taxon>Xylanimonas</taxon>
    </lineage>
</organism>
<keyword evidence="4" id="KW-1185">Reference proteome</keyword>
<dbReference type="RefSeq" id="WP_012877320.1">
    <property type="nucleotide sequence ID" value="NC_013530.1"/>
</dbReference>
<evidence type="ECO:0000256" key="2">
    <source>
        <dbReference type="SAM" id="MobiDB-lite"/>
    </source>
</evidence>
<name>D1BW73_XYLCX</name>
<feature type="compositionally biased region" description="Low complexity" evidence="2">
    <location>
        <begin position="271"/>
        <end position="290"/>
    </location>
</feature>
<sequence length="465" mass="48789">MSRTLVHESTSLVEASKPHAAETTGPGRFKVRIISAGVGSSGVYPAEALKAAAEAKVFPAGTQMFLDHPSASEAWDRPERSVRDIAARLSSDAVYVNEDGGALDAEIEVFTPWRTTIAEMADTIGLSIRALAEVNENDEQGRPIVARIVEAQSVDFVTKAGRGGKILALVESARANVRAVQRGLSEASAEQRGGELRALVRAAYATGAREHAWIVDYDETARTVTFTHETEDGSRILRQAYELTDDVATALTGDPVEVRRVVAYVPVDEAATPQTADADQAPVSEAAPAAEPNPPAVEAGTTPPHKKEDPMGTIQVDEARYAGLEEKAALVPALDAKVEAAEARAVAAEQRALQAEAASKARDFARKLAAEANRDLVVASLNAIVDESTRNALPLDADGRLDTEKFGAVVNEARKAHETLLAAVAEASGVGTVRGVGQTTTTTTSVSEADADAAALAAFGIKKGA</sequence>
<dbReference type="eggNOG" id="ENOG5032SMD">
    <property type="taxonomic scope" value="Bacteria"/>
</dbReference>
<reference evidence="3 4" key="2">
    <citation type="journal article" date="2010" name="Stand. Genomic Sci.">
        <title>Complete genome sequence of Xylanimonas cellulosilytica type strain (XIL07).</title>
        <authorList>
            <person name="Foster B."/>
            <person name="Pukall R."/>
            <person name="Abt B."/>
            <person name="Nolan M."/>
            <person name="Glavina Del Rio T."/>
            <person name="Chen F."/>
            <person name="Lucas S."/>
            <person name="Tice H."/>
            <person name="Pitluck S."/>
            <person name="Cheng J.-F."/>
            <person name="Chertkov O."/>
            <person name="Brettin T."/>
            <person name="Han C."/>
            <person name="Detter J.C."/>
            <person name="Bruce D."/>
            <person name="Goodwin L."/>
            <person name="Ivanova N."/>
            <person name="Mavromatis K."/>
            <person name="Pati A."/>
            <person name="Mikhailova N."/>
            <person name="Chen A."/>
            <person name="Palaniappan K."/>
            <person name="Land M."/>
            <person name="Hauser L."/>
            <person name="Chang Y.-J."/>
            <person name="Jeffries C.D."/>
            <person name="Chain P."/>
            <person name="Rohde M."/>
            <person name="Goeker M."/>
            <person name="Bristow J."/>
            <person name="Eisen J.A."/>
            <person name="Markowitz V."/>
            <person name="Hugenholtz P."/>
            <person name="Kyrpides N.C."/>
            <person name="Klenk H.-P."/>
            <person name="Lapidus A."/>
        </authorList>
    </citation>
    <scope>NUCLEOTIDE SEQUENCE [LARGE SCALE GENOMIC DNA]</scope>
    <source>
        <strain evidence="4">DSM 15894 / CECT 5975 / LMG 20990 / XIL07</strain>
    </source>
</reference>
<evidence type="ECO:0008006" key="5">
    <source>
        <dbReference type="Google" id="ProtNLM"/>
    </source>
</evidence>
<protein>
    <recommendedName>
        <fullName evidence="5">Capsid maturation protease</fullName>
    </recommendedName>
</protein>
<evidence type="ECO:0000313" key="3">
    <source>
        <dbReference type="EMBL" id="ACZ29576.1"/>
    </source>
</evidence>
<feature type="region of interest" description="Disordered" evidence="2">
    <location>
        <begin position="271"/>
        <end position="310"/>
    </location>
</feature>
<dbReference type="STRING" id="446471.Xcel_0537"/>
<reference evidence="4" key="1">
    <citation type="submission" date="2009-11" db="EMBL/GenBank/DDBJ databases">
        <title>The complete chromosome of Xylanimonas cellulosilytica DSM 15894.</title>
        <authorList>
            <consortium name="US DOE Joint Genome Institute (JGI-PGF)"/>
            <person name="Lucas S."/>
            <person name="Copeland A."/>
            <person name="Lapidus A."/>
            <person name="Glavina del Rio T."/>
            <person name="Dalin E."/>
            <person name="Tice H."/>
            <person name="Bruce D."/>
            <person name="Goodwin L."/>
            <person name="Pitluck S."/>
            <person name="Kyrpides N."/>
            <person name="Mavromatis K."/>
            <person name="Ivanova N."/>
            <person name="Mikhailova N."/>
            <person name="Foster B."/>
            <person name="Clum A."/>
            <person name="Brettin T."/>
            <person name="Detter J.C."/>
            <person name="Han C."/>
            <person name="Larimer F."/>
            <person name="Land M."/>
            <person name="Hauser L."/>
            <person name="Markowitz V."/>
            <person name="Cheng J.F."/>
            <person name="Hugenholtz P."/>
            <person name="Woyke T."/>
            <person name="Wu D."/>
            <person name="Gehrich-Schroeter G."/>
            <person name="Schneider S."/>
            <person name="Pukall S.R."/>
            <person name="Klenk H.P."/>
            <person name="Eisen J.A."/>
        </authorList>
    </citation>
    <scope>NUCLEOTIDE SEQUENCE [LARGE SCALE GENOMIC DNA]</scope>
    <source>
        <strain evidence="4">DSM 15894 / CECT 5975 / LMG 20990 / XIL07</strain>
    </source>
</reference>
<feature type="coiled-coil region" evidence="1">
    <location>
        <begin position="331"/>
        <end position="358"/>
    </location>
</feature>
<dbReference type="KEGG" id="xce:Xcel_0537"/>
<evidence type="ECO:0000313" key="4">
    <source>
        <dbReference type="Proteomes" id="UP000002255"/>
    </source>
</evidence>
<dbReference type="AlphaFoldDB" id="D1BW73"/>
<proteinExistence type="predicted"/>
<dbReference type="Proteomes" id="UP000002255">
    <property type="component" value="Chromosome"/>
</dbReference>
<dbReference type="HOGENOM" id="CLU_054702_0_0_11"/>
<accession>D1BW73</accession>
<dbReference type="EMBL" id="CP001821">
    <property type="protein sequence ID" value="ACZ29576.1"/>
    <property type="molecule type" value="Genomic_DNA"/>
</dbReference>
<gene>
    <name evidence="3" type="ordered locus">Xcel_0537</name>
</gene>
<dbReference type="OrthoDB" id="3444499at2"/>